<dbReference type="AlphaFoldDB" id="A7T7N4"/>
<dbReference type="InterPro" id="IPR029063">
    <property type="entry name" value="SAM-dependent_MTases_sf"/>
</dbReference>
<feature type="non-terminal residue" evidence="10">
    <location>
        <position position="180"/>
    </location>
</feature>
<evidence type="ECO:0000313" key="10">
    <source>
        <dbReference type="EMBL" id="EDO28014.1"/>
    </source>
</evidence>
<dbReference type="InterPro" id="IPR013216">
    <property type="entry name" value="Methyltransf_11"/>
</dbReference>
<dbReference type="eggNOG" id="ENOG502RX7Z">
    <property type="taxonomic scope" value="Eukaryota"/>
</dbReference>
<comment type="pathway">
    <text evidence="2">Lipid metabolism.</text>
</comment>
<dbReference type="EC" id="2.1.1.103" evidence="5"/>
<dbReference type="PhylomeDB" id="A7T7N4"/>
<evidence type="ECO:0000256" key="3">
    <source>
        <dbReference type="ARBA" id="ARBA00022603"/>
    </source>
</evidence>
<dbReference type="HOGENOM" id="CLU_1499995_0_0_1"/>
<dbReference type="InParanoid" id="A7T7N4"/>
<evidence type="ECO:0000256" key="5">
    <source>
        <dbReference type="ARBA" id="ARBA00035674"/>
    </source>
</evidence>
<dbReference type="CDD" id="cd02440">
    <property type="entry name" value="AdoMet_MTases"/>
    <property type="match status" value="1"/>
</dbReference>
<comment type="pathway">
    <text evidence="1">Phospholipid metabolism; phosphatidylcholine biosynthesis.</text>
</comment>
<dbReference type="Gene3D" id="3.40.50.150">
    <property type="entry name" value="Vaccinia Virus protein VP39"/>
    <property type="match status" value="1"/>
</dbReference>
<feature type="domain" description="Methyltransferase type 11" evidence="9">
    <location>
        <begin position="2"/>
        <end position="38"/>
    </location>
</feature>
<accession>A7T7N4</accession>
<dbReference type="SUPFAM" id="SSF53335">
    <property type="entry name" value="S-adenosyl-L-methionine-dependent methyltransferases"/>
    <property type="match status" value="1"/>
</dbReference>
<name>A7T7N4_NEMVE</name>
<evidence type="ECO:0000256" key="8">
    <source>
        <dbReference type="SAM" id="MobiDB-lite"/>
    </source>
</evidence>
<dbReference type="Proteomes" id="UP000001593">
    <property type="component" value="Unassembled WGS sequence"/>
</dbReference>
<dbReference type="PANTHER" id="PTHR44307:SF2">
    <property type="entry name" value="PHOSPHOETHANOLAMINE METHYLTRANSFERASE ISOFORM X1"/>
    <property type="match status" value="1"/>
</dbReference>
<comment type="catalytic activity">
    <reaction evidence="7">
        <text>N-methylethanolamine phosphate + S-adenosyl-L-methionine = N,N-dimethylethanolamine phosphate + S-adenosyl-L-homocysteine + H(+)</text>
        <dbReference type="Rhea" id="RHEA:25321"/>
        <dbReference type="ChEBI" id="CHEBI:15378"/>
        <dbReference type="ChEBI" id="CHEBI:57781"/>
        <dbReference type="ChEBI" id="CHEBI:57856"/>
        <dbReference type="ChEBI" id="CHEBI:58641"/>
        <dbReference type="ChEBI" id="CHEBI:59789"/>
        <dbReference type="EC" id="2.1.1.103"/>
    </reaction>
    <physiologicalReaction direction="left-to-right" evidence="7">
        <dbReference type="Rhea" id="RHEA:25322"/>
    </physiologicalReaction>
</comment>
<feature type="region of interest" description="Disordered" evidence="8">
    <location>
        <begin position="105"/>
        <end position="180"/>
    </location>
</feature>
<dbReference type="STRING" id="45351.A7T7N4"/>
<keyword evidence="3" id="KW-0489">Methyltransferase</keyword>
<dbReference type="GO" id="GO:0032259">
    <property type="term" value="P:methylation"/>
    <property type="evidence" value="ECO:0007669"/>
    <property type="project" value="UniProtKB-KW"/>
</dbReference>
<organism evidence="10 11">
    <name type="scientific">Nematostella vectensis</name>
    <name type="common">Starlet sea anemone</name>
    <dbReference type="NCBI Taxonomy" id="45351"/>
    <lineage>
        <taxon>Eukaryota</taxon>
        <taxon>Metazoa</taxon>
        <taxon>Cnidaria</taxon>
        <taxon>Anthozoa</taxon>
        <taxon>Hexacorallia</taxon>
        <taxon>Actiniaria</taxon>
        <taxon>Edwardsiidae</taxon>
        <taxon>Nematostella</taxon>
    </lineage>
</organism>
<feature type="non-terminal residue" evidence="10">
    <location>
        <position position="1"/>
    </location>
</feature>
<evidence type="ECO:0000256" key="2">
    <source>
        <dbReference type="ARBA" id="ARBA00005189"/>
    </source>
</evidence>
<dbReference type="GO" id="GO:0000234">
    <property type="term" value="F:phosphoethanolamine N-methyltransferase activity"/>
    <property type="evidence" value="ECO:0007669"/>
    <property type="project" value="UniProtKB-EC"/>
</dbReference>
<protein>
    <recommendedName>
        <fullName evidence="5">phosphoethanolamine N-methyltransferase</fullName>
        <ecNumber evidence="5">2.1.1.103</ecNumber>
    </recommendedName>
</protein>
<dbReference type="Pfam" id="PF08241">
    <property type="entry name" value="Methyltransf_11"/>
    <property type="match status" value="1"/>
</dbReference>
<gene>
    <name evidence="10" type="ORF">NEMVEDRAFT_v1g223460</name>
</gene>
<evidence type="ECO:0000256" key="1">
    <source>
        <dbReference type="ARBA" id="ARBA00004969"/>
    </source>
</evidence>
<proteinExistence type="predicted"/>
<evidence type="ECO:0000259" key="9">
    <source>
        <dbReference type="Pfam" id="PF08241"/>
    </source>
</evidence>
<evidence type="ECO:0000256" key="7">
    <source>
        <dbReference type="ARBA" id="ARBA00047841"/>
    </source>
</evidence>
<reference evidence="10 11" key="1">
    <citation type="journal article" date="2007" name="Science">
        <title>Sea anemone genome reveals ancestral eumetazoan gene repertoire and genomic organization.</title>
        <authorList>
            <person name="Putnam N.H."/>
            <person name="Srivastava M."/>
            <person name="Hellsten U."/>
            <person name="Dirks B."/>
            <person name="Chapman J."/>
            <person name="Salamov A."/>
            <person name="Terry A."/>
            <person name="Shapiro H."/>
            <person name="Lindquist E."/>
            <person name="Kapitonov V.V."/>
            <person name="Jurka J."/>
            <person name="Genikhovich G."/>
            <person name="Grigoriev I.V."/>
            <person name="Lucas S.M."/>
            <person name="Steele R.E."/>
            <person name="Finnerty J.R."/>
            <person name="Technau U."/>
            <person name="Martindale M.Q."/>
            <person name="Rokhsar D.S."/>
        </authorList>
    </citation>
    <scope>NUCLEOTIDE SEQUENCE [LARGE SCALE GENOMIC DNA]</scope>
    <source>
        <strain evidence="11">CH2 X CH6</strain>
    </source>
</reference>
<comment type="catalytic activity">
    <reaction evidence="6">
        <text>N,N-dimethylethanolamine phosphate + S-adenosyl-L-methionine = phosphocholine + S-adenosyl-L-homocysteine + H(+)</text>
        <dbReference type="Rhea" id="RHEA:25325"/>
        <dbReference type="ChEBI" id="CHEBI:15378"/>
        <dbReference type="ChEBI" id="CHEBI:57856"/>
        <dbReference type="ChEBI" id="CHEBI:58641"/>
        <dbReference type="ChEBI" id="CHEBI:59789"/>
        <dbReference type="ChEBI" id="CHEBI:295975"/>
        <dbReference type="EC" id="2.1.1.103"/>
    </reaction>
    <physiologicalReaction direction="left-to-right" evidence="6">
        <dbReference type="Rhea" id="RHEA:25326"/>
    </physiologicalReaction>
</comment>
<feature type="compositionally biased region" description="Basic and acidic residues" evidence="8">
    <location>
        <begin position="148"/>
        <end position="180"/>
    </location>
</feature>
<dbReference type="PANTHER" id="PTHR44307">
    <property type="entry name" value="PHOSPHOETHANOLAMINE METHYLTRANSFERASE"/>
    <property type="match status" value="1"/>
</dbReference>
<dbReference type="EMBL" id="DS472214">
    <property type="protein sequence ID" value="EDO28014.1"/>
    <property type="molecule type" value="Genomic_DNA"/>
</dbReference>
<keyword evidence="4" id="KW-0808">Transferase</keyword>
<evidence type="ECO:0000256" key="4">
    <source>
        <dbReference type="ARBA" id="ARBA00022679"/>
    </source>
</evidence>
<keyword evidence="11" id="KW-1185">Reference proteome</keyword>
<evidence type="ECO:0000256" key="6">
    <source>
        <dbReference type="ARBA" id="ARBA00047619"/>
    </source>
</evidence>
<sequence length="180" mass="20131">SESYDFLVSWLVILHIEDRKTLFKKCLDLLKPGGKIYIEDYYKLADISPSIAEDLKEAVYVSYLPTKEEYIKQMADEGFTNIQLLTTMNANMCEMSKSLRALKRGANGGHEADPAKKAAKTANTASISKPEGVSDTAKDLLDFNNNESKAEEPKEQHSIHESLLDDLAKSLDTKERTAEP</sequence>
<evidence type="ECO:0000313" key="11">
    <source>
        <dbReference type="Proteomes" id="UP000001593"/>
    </source>
</evidence>